<feature type="domain" description="NADPH-dependent FMN reductase-like" evidence="4">
    <location>
        <begin position="8"/>
        <end position="149"/>
    </location>
</feature>
<dbReference type="RefSeq" id="WP_307230200.1">
    <property type="nucleotide sequence ID" value="NZ_JAUSTT010000015.1"/>
</dbReference>
<keyword evidence="1" id="KW-0285">Flavoprotein</keyword>
<dbReference type="SUPFAM" id="SSF52218">
    <property type="entry name" value="Flavoproteins"/>
    <property type="match status" value="1"/>
</dbReference>
<dbReference type="Gene3D" id="3.40.50.360">
    <property type="match status" value="1"/>
</dbReference>
<dbReference type="PANTHER" id="PTHR43408:SF2">
    <property type="entry name" value="FMN REDUCTASE (NADPH)"/>
    <property type="match status" value="1"/>
</dbReference>
<evidence type="ECO:0000256" key="2">
    <source>
        <dbReference type="ARBA" id="ARBA00022643"/>
    </source>
</evidence>
<dbReference type="Proteomes" id="UP001223586">
    <property type="component" value="Unassembled WGS sequence"/>
</dbReference>
<dbReference type="Pfam" id="PF03358">
    <property type="entry name" value="FMN_red"/>
    <property type="match status" value="1"/>
</dbReference>
<evidence type="ECO:0000259" key="4">
    <source>
        <dbReference type="Pfam" id="PF03358"/>
    </source>
</evidence>
<comment type="caution">
    <text evidence="5">The sequence shown here is derived from an EMBL/GenBank/DDBJ whole genome shotgun (WGS) entry which is preliminary data.</text>
</comment>
<name>A0ABT9WUJ4_9BACI</name>
<dbReference type="PANTHER" id="PTHR43408">
    <property type="entry name" value="FMN REDUCTASE (NADPH)"/>
    <property type="match status" value="1"/>
</dbReference>
<reference evidence="5 6" key="1">
    <citation type="submission" date="2023-07" db="EMBL/GenBank/DDBJ databases">
        <title>Genomic Encyclopedia of Type Strains, Phase IV (KMG-IV): sequencing the most valuable type-strain genomes for metagenomic binning, comparative biology and taxonomic classification.</title>
        <authorList>
            <person name="Goeker M."/>
        </authorList>
    </citation>
    <scope>NUCLEOTIDE SEQUENCE [LARGE SCALE GENOMIC DNA]</scope>
    <source>
        <strain evidence="5 6">DSM 23837</strain>
    </source>
</reference>
<evidence type="ECO:0000256" key="3">
    <source>
        <dbReference type="ARBA" id="ARBA00023002"/>
    </source>
</evidence>
<sequence length="190" mass="21889">MKVPLLFMKVLLVSGTIIGNTASALLQIAKKKLEVLQEVDDIKIIDLKELSLEFCDGRAIADYNKDTRQLIEDFIAYDAYIIATPIFQNSIPGVLKNVFDLIPPTAMKYKPVSILANGGTYQHYLVVENQLKPILDYFRSYVTPNYIYVNPEHLSDQGEIIDEDIQDRFNEMIEVFRDYLMMSKNRKLMK</sequence>
<protein>
    <submittedName>
        <fullName evidence="5">FMN reductase</fullName>
        <ecNumber evidence="5">1.5.1.38</ecNumber>
    </submittedName>
</protein>
<evidence type="ECO:0000313" key="6">
    <source>
        <dbReference type="Proteomes" id="UP001223586"/>
    </source>
</evidence>
<dbReference type="InterPro" id="IPR051814">
    <property type="entry name" value="NAD(P)H-dep_FMN_reductase"/>
</dbReference>
<dbReference type="EMBL" id="JAUSTT010000015">
    <property type="protein sequence ID" value="MDQ0176778.1"/>
    <property type="molecule type" value="Genomic_DNA"/>
</dbReference>
<keyword evidence="6" id="KW-1185">Reference proteome</keyword>
<evidence type="ECO:0000313" key="5">
    <source>
        <dbReference type="EMBL" id="MDQ0176778.1"/>
    </source>
</evidence>
<keyword evidence="3 5" id="KW-0560">Oxidoreductase</keyword>
<gene>
    <name evidence="5" type="ORF">J2S08_002636</name>
</gene>
<dbReference type="GO" id="GO:0052873">
    <property type="term" value="F:FMN reductase (NADPH) activity"/>
    <property type="evidence" value="ECO:0007669"/>
    <property type="project" value="UniProtKB-EC"/>
</dbReference>
<keyword evidence="2" id="KW-0288">FMN</keyword>
<proteinExistence type="predicted"/>
<dbReference type="EC" id="1.5.1.38" evidence="5"/>
<accession>A0ABT9WUJ4</accession>
<evidence type="ECO:0000256" key="1">
    <source>
        <dbReference type="ARBA" id="ARBA00022630"/>
    </source>
</evidence>
<dbReference type="InterPro" id="IPR029039">
    <property type="entry name" value="Flavoprotein-like_sf"/>
</dbReference>
<organism evidence="5 6">
    <name type="scientific">Bacillus chungangensis</name>
    <dbReference type="NCBI Taxonomy" id="587633"/>
    <lineage>
        <taxon>Bacteria</taxon>
        <taxon>Bacillati</taxon>
        <taxon>Bacillota</taxon>
        <taxon>Bacilli</taxon>
        <taxon>Bacillales</taxon>
        <taxon>Bacillaceae</taxon>
        <taxon>Bacillus</taxon>
    </lineage>
</organism>
<dbReference type="InterPro" id="IPR005025">
    <property type="entry name" value="FMN_Rdtase-like_dom"/>
</dbReference>